<feature type="compositionally biased region" description="Basic and acidic residues" evidence="8">
    <location>
        <begin position="2149"/>
        <end position="2164"/>
    </location>
</feature>
<evidence type="ECO:0000313" key="10">
    <source>
        <dbReference type="EMBL" id="CAH1272064.1"/>
    </source>
</evidence>
<dbReference type="OrthoDB" id="6159439at2759"/>
<feature type="domain" description="Homeobox" evidence="9">
    <location>
        <begin position="1653"/>
        <end position="1713"/>
    </location>
</feature>
<dbReference type="Gene3D" id="1.10.10.60">
    <property type="entry name" value="Homeodomain-like"/>
    <property type="match status" value="5"/>
</dbReference>
<dbReference type="GO" id="GO:0000977">
    <property type="term" value="F:RNA polymerase II transcription regulatory region sequence-specific DNA binding"/>
    <property type="evidence" value="ECO:0007669"/>
    <property type="project" value="TreeGrafter"/>
</dbReference>
<feature type="region of interest" description="Disordered" evidence="8">
    <location>
        <begin position="158"/>
        <end position="312"/>
    </location>
</feature>
<feature type="compositionally biased region" description="Basic and acidic residues" evidence="8">
    <location>
        <begin position="777"/>
        <end position="790"/>
    </location>
</feature>
<keyword evidence="11" id="KW-1185">Reference proteome</keyword>
<feature type="compositionally biased region" description="Polar residues" evidence="8">
    <location>
        <begin position="1720"/>
        <end position="1734"/>
    </location>
</feature>
<feature type="compositionally biased region" description="Basic and acidic residues" evidence="8">
    <location>
        <begin position="929"/>
        <end position="955"/>
    </location>
</feature>
<dbReference type="Proteomes" id="UP000838412">
    <property type="component" value="Chromosome 8"/>
</dbReference>
<comment type="subcellular location">
    <subcellularLocation>
        <location evidence="1 6 7">Nucleus</location>
    </subcellularLocation>
</comment>
<dbReference type="InterPro" id="IPR017970">
    <property type="entry name" value="Homeobox_CS"/>
</dbReference>
<feature type="region of interest" description="Disordered" evidence="8">
    <location>
        <begin position="1"/>
        <end position="139"/>
    </location>
</feature>
<feature type="compositionally biased region" description="Basic and acidic residues" evidence="8">
    <location>
        <begin position="77"/>
        <end position="92"/>
    </location>
</feature>
<feature type="compositionally biased region" description="Polar residues" evidence="8">
    <location>
        <begin position="549"/>
        <end position="560"/>
    </location>
</feature>
<feature type="compositionally biased region" description="Low complexity" evidence="8">
    <location>
        <begin position="243"/>
        <end position="252"/>
    </location>
</feature>
<feature type="compositionally biased region" description="Polar residues" evidence="8">
    <location>
        <begin position="360"/>
        <end position="373"/>
    </location>
</feature>
<proteinExistence type="inferred from homology"/>
<feature type="compositionally biased region" description="Low complexity" evidence="8">
    <location>
        <begin position="62"/>
        <end position="72"/>
    </location>
</feature>
<evidence type="ECO:0000256" key="2">
    <source>
        <dbReference type="ARBA" id="ARBA00010341"/>
    </source>
</evidence>
<dbReference type="InterPro" id="IPR009057">
    <property type="entry name" value="Homeodomain-like_sf"/>
</dbReference>
<feature type="domain" description="Homeobox" evidence="9">
    <location>
        <begin position="1479"/>
        <end position="1540"/>
    </location>
</feature>
<feature type="compositionally biased region" description="Polar residues" evidence="8">
    <location>
        <begin position="1336"/>
        <end position="1346"/>
    </location>
</feature>
<feature type="region of interest" description="Disordered" evidence="8">
    <location>
        <begin position="1143"/>
        <end position="1171"/>
    </location>
</feature>
<keyword evidence="4 6" id="KW-0371">Homeobox</keyword>
<dbReference type="PROSITE" id="PS50071">
    <property type="entry name" value="HOMEOBOX_2"/>
    <property type="match status" value="5"/>
</dbReference>
<feature type="compositionally biased region" description="Basic residues" evidence="8">
    <location>
        <begin position="1252"/>
        <end position="1262"/>
    </location>
</feature>
<feature type="compositionally biased region" description="Low complexity" evidence="8">
    <location>
        <begin position="1396"/>
        <end position="1407"/>
    </location>
</feature>
<dbReference type="PROSITE" id="PS00027">
    <property type="entry name" value="HOMEOBOX_1"/>
    <property type="match status" value="3"/>
</dbReference>
<dbReference type="Pfam" id="PF00046">
    <property type="entry name" value="Homeodomain"/>
    <property type="match status" value="5"/>
</dbReference>
<sequence>MNRAGPACSPRKKGESATGNSNKTLNNSPAKKKAPTATSVPKLGRRKQVLQPKADPDAATISSKSPSVNKDSSAIKSEQRQLSELIRGHFHYEGSSSEQDDLVRRSPRFKADLSTTSQDNSGAGSEIKGSVISVNGDTVSPRKLQDLATAFQVRITKIASPGKASLAERETGCPNKKTEGEKKRSASRSPSAKRQKKKCKKVDNNSKVYNNTSRQIKKPRGSSKSGKKPEQKQKEKNTDCDISSSEPVSTTEETADTNDKLKKKPIVLLRRLKQYQFSSPKKDDSTEIQAEESITVIETKEENQDTVEEDQDTLIERVKRKLSFDDGDHLVEERVKSDLANVDSHSELTSEVQLQDEAPHTQNAEPSSDTAQNCEVVLENKDIHCDTESHITAVQDTSCELPDAIEPSATQEPISAQDTAQEADTAAITMSEEMVKKDLAVSQKETPGRSPSPAVGSTDDASKPLRFHDSQMPMNADKIEMKLDEVPEGDINGTDKDVENVPLTSQGADDYCLPLVTDRDSTVTNEESRVPVPSCHLPDSVENCGVESEGTNDASMSATIPASEEPAQEVSKQVEDAEQNSTRDSHCNHPLPEPTELPKPVVKERTNRRKAKCPAKIPRQELMLEHHDAPFELDDHEGHIPMDEDEEERQFMMEMGEEDMNDADHWMEDAVEEVRSRKGRRKATTPRPNRQAASPGRHDVAYVSLNEANPPMRHLLNHEDEASDVQANPTNQYQAYLRELLPPMANSGSQGPTSPPPQGGGMPRQLAMYPMHSTRMPRQDEESAGEEERSSLPPFARRVGEDDSLPPNFMDNRMVRQHEMGEQQSPEDGQHSRYRREFHRVPYSKWVLTMLEHAYQEGMGYVRSTKKFELSMATGLSSRQIKVWFQNRRAKDRKLKKRGKLPFKPSFNRGRRSHEEENESGDGADAADFDVKSEDAPVYRKPVIDSDGDAADRSHKMQMHAPMVTPATHSQASVAPVHVPAASSSSESKHPEPLNLVRRSSDSRTDTVRARLKAMMQEKSDPTPPQQSEDRRDDPNNNAPLNLVVAKSQPEQTPATSASSTRSSPPTAAQQQQMDQVRAAMMGAAGAAQSPFIPVPGAFFVPMIDPGFVFYGQLGSHIRWHNPPGVQRAADMGQIRPNLAAAGPSGMMAQGAKLPSASPGQPPLPPPDEVKAAQAKRHLLLPGYGYKDMRSTHERIRTPNRYRTPYTDEQTQALEHEYRAHGGFISITRKEELSKSLCLSYRQIKIWFQNRRAKERRQHKRAAKDGLPYGMGSPPRTDGTSSNDGQGDSINDMTRSLTSDTDVDRRVMEDFRDDDDYDDDDDDDMMDRSREWESGPDTSQDSMQEQYAPQPLTVQESVAPEAEQVAEPAIPTTESVAASSEEKQEVNVSQTEEEAVPSAKPEEPAAAAKDDDEAMFYDVDSDHALQIVEEPEEEEQKTETVSAPKVDEQDNRNVNPDMTAVVPQPPEVFFQHLELMRRQRVDSNRSQYSREQIKTLEAEFNVHAGFISSKRRSELSESLGLTTHQIKVWFQNRRAKERRHMQKYGEGDPIALSFLTPGMMGKVPMVPLSPNRQAGGHPRLHGTPTSLGNVGKAGQKDGYNNIVRAAISPVEATKPGDIKLGSQNHGVVVKEEPEESRDSYSSPLGLEEPHNSWLTRKTRTKFSEEQILVLETAFANNQFPTGWVKAQLSQVTGLTMRQIHVWFMNRRQKEKHSRKRAGRATTSPGGRGMTPSQSRRVHWKQLAKALTPAQIRENQERQAAAGVPSQALPTTSVVNPAPVSTAAQFTASPVHLSAPAATPPTRRQTPDTLKSLQQAKLADGGASDASPADQGPMDLTKKESPRDDKSDVADVVDLSGSPVPFIFKDDKKYILICDALRLLSTSHLQLMTESLRALDVYIQRCSDLDVTKFRVLHGEVQHTAECFSIVNLDQFSSHLPQLRYIMKQHRNAQPPETEADGERRCYLRAAWGGKDAEEAKEKPRKERQRHVSPTTGALPPSSIMSATPQLHQSHPIVIPPGLPGAYPFGLPQPGMGLPFPMAKVSAVPSSYQSGLVTSSAASSQAPVRISSVFSLSQAQGGKETSMASSRNEHVSRPRMRFTQDEVEVLEGEFQRTPWPDGYVPYERRTELAVQLGVTKSRIDAWFNHRRTKEKYGPRSQSREMRESGALEEATSSSKPMTSEPVANGAMS</sequence>
<dbReference type="InterPro" id="IPR047152">
    <property type="entry name" value="Caudal_homeobox"/>
</dbReference>
<feature type="domain" description="Homeobox" evidence="9">
    <location>
        <begin position="2088"/>
        <end position="2152"/>
    </location>
</feature>
<dbReference type="GO" id="GO:0009887">
    <property type="term" value="P:animal organ morphogenesis"/>
    <property type="evidence" value="ECO:0007669"/>
    <property type="project" value="TreeGrafter"/>
</dbReference>
<feature type="region of interest" description="Disordered" evidence="8">
    <location>
        <begin position="2146"/>
        <end position="2187"/>
    </location>
</feature>
<feature type="compositionally biased region" description="Basic and acidic residues" evidence="8">
    <location>
        <begin position="227"/>
        <end position="239"/>
    </location>
</feature>
<feature type="region of interest" description="Disordered" evidence="8">
    <location>
        <begin position="1252"/>
        <end position="1346"/>
    </location>
</feature>
<reference evidence="10" key="1">
    <citation type="submission" date="2022-01" db="EMBL/GenBank/DDBJ databases">
        <authorList>
            <person name="Braso-Vives M."/>
        </authorList>
    </citation>
    <scope>NUCLEOTIDE SEQUENCE</scope>
</reference>
<keyword evidence="3 6" id="KW-0238">DNA-binding</keyword>
<feature type="domain" description="Homeobox" evidence="9">
    <location>
        <begin position="1197"/>
        <end position="1258"/>
    </location>
</feature>
<feature type="compositionally biased region" description="Basic and acidic residues" evidence="8">
    <location>
        <begin position="1970"/>
        <end position="1980"/>
    </location>
</feature>
<dbReference type="GO" id="GO:0009948">
    <property type="term" value="P:anterior/posterior axis specification"/>
    <property type="evidence" value="ECO:0007669"/>
    <property type="project" value="TreeGrafter"/>
</dbReference>
<dbReference type="PRINTS" id="PR00031">
    <property type="entry name" value="HTHREPRESSR"/>
</dbReference>
<evidence type="ECO:0000256" key="5">
    <source>
        <dbReference type="ARBA" id="ARBA00023242"/>
    </source>
</evidence>
<feature type="DNA-binding region" description="Homeobox" evidence="6">
    <location>
        <begin position="1481"/>
        <end position="1541"/>
    </location>
</feature>
<feature type="region of interest" description="Disordered" evidence="8">
    <location>
        <begin position="1816"/>
        <end position="1849"/>
    </location>
</feature>
<feature type="region of interest" description="Disordered" evidence="8">
    <location>
        <begin position="1970"/>
        <end position="2004"/>
    </location>
</feature>
<feature type="compositionally biased region" description="Basic and acidic residues" evidence="8">
    <location>
        <begin position="166"/>
        <end position="184"/>
    </location>
</feature>
<protein>
    <submittedName>
        <fullName evidence="10">CDX4 protein</fullName>
    </submittedName>
</protein>
<feature type="compositionally biased region" description="Low complexity" evidence="8">
    <location>
        <begin position="972"/>
        <end position="986"/>
    </location>
</feature>
<dbReference type="SMART" id="SM00389">
    <property type="entry name" value="HOX"/>
    <property type="match status" value="5"/>
</dbReference>
<comment type="similarity">
    <text evidence="2">Belongs to the Caudal homeobox family.</text>
</comment>
<evidence type="ECO:0000256" key="6">
    <source>
        <dbReference type="PROSITE-ProRule" id="PRU00108"/>
    </source>
</evidence>
<dbReference type="GO" id="GO:0005634">
    <property type="term" value="C:nucleus"/>
    <property type="evidence" value="ECO:0007669"/>
    <property type="project" value="UniProtKB-SubCell"/>
</dbReference>
<feature type="compositionally biased region" description="Basic residues" evidence="8">
    <location>
        <begin position="191"/>
        <end position="200"/>
    </location>
</feature>
<feature type="compositionally biased region" description="Polar residues" evidence="8">
    <location>
        <begin position="17"/>
        <end position="29"/>
    </location>
</feature>
<feature type="region of interest" description="Disordered" evidence="8">
    <location>
        <begin position="336"/>
        <end position="373"/>
    </location>
</feature>
<dbReference type="SUPFAM" id="SSF46689">
    <property type="entry name" value="Homeodomain-like"/>
    <property type="match status" value="5"/>
</dbReference>
<feature type="compositionally biased region" description="Polar residues" evidence="8">
    <location>
        <begin position="205"/>
        <end position="214"/>
    </location>
</feature>
<feature type="compositionally biased region" description="Acidic residues" evidence="8">
    <location>
        <begin position="916"/>
        <end position="928"/>
    </location>
</feature>
<gene>
    <name evidence="10" type="primary">CDX4</name>
    <name evidence="10" type="ORF">BLAG_LOCUS23831</name>
</gene>
<feature type="compositionally biased region" description="Basic and acidic residues" evidence="8">
    <location>
        <begin position="999"/>
        <end position="1009"/>
    </location>
</feature>
<feature type="region of interest" description="Disordered" evidence="8">
    <location>
        <begin position="743"/>
        <end position="810"/>
    </location>
</feature>
<feature type="region of interest" description="Disordered" evidence="8">
    <location>
        <begin position="1428"/>
        <end position="1451"/>
    </location>
</feature>
<evidence type="ECO:0000256" key="3">
    <source>
        <dbReference type="ARBA" id="ARBA00023125"/>
    </source>
</evidence>
<feature type="compositionally biased region" description="Low complexity" evidence="8">
    <location>
        <begin position="1053"/>
        <end position="1069"/>
    </location>
</feature>
<organism evidence="10 11">
    <name type="scientific">Branchiostoma lanceolatum</name>
    <name type="common">Common lancelet</name>
    <name type="synonym">Amphioxus lanceolatum</name>
    <dbReference type="NCBI Taxonomy" id="7740"/>
    <lineage>
        <taxon>Eukaryota</taxon>
        <taxon>Metazoa</taxon>
        <taxon>Chordata</taxon>
        <taxon>Cephalochordata</taxon>
        <taxon>Leptocardii</taxon>
        <taxon>Amphioxiformes</taxon>
        <taxon>Branchiostomatidae</taxon>
        <taxon>Branchiostoma</taxon>
    </lineage>
</organism>
<evidence type="ECO:0000313" key="11">
    <source>
        <dbReference type="Proteomes" id="UP000838412"/>
    </source>
</evidence>
<dbReference type="FunFam" id="1.10.10.60:FF:001035">
    <property type="match status" value="1"/>
</dbReference>
<dbReference type="InterPro" id="IPR001356">
    <property type="entry name" value="HD"/>
</dbReference>
<dbReference type="PANTHER" id="PTHR24332">
    <property type="entry name" value="HOMEOBOX PROTEIN CDX"/>
    <property type="match status" value="1"/>
</dbReference>
<dbReference type="InterPro" id="IPR000047">
    <property type="entry name" value="HTH_motif"/>
</dbReference>
<feature type="region of interest" description="Disordered" evidence="8">
    <location>
        <begin position="674"/>
        <end position="696"/>
    </location>
</feature>
<dbReference type="PANTHER" id="PTHR24332:SF9">
    <property type="entry name" value="HOMEOTIC PROTEIN CAUDAL"/>
    <property type="match status" value="1"/>
</dbReference>
<evidence type="ECO:0000256" key="7">
    <source>
        <dbReference type="RuleBase" id="RU000682"/>
    </source>
</evidence>
<evidence type="ECO:0000256" key="4">
    <source>
        <dbReference type="ARBA" id="ARBA00023155"/>
    </source>
</evidence>
<evidence type="ECO:0000256" key="1">
    <source>
        <dbReference type="ARBA" id="ARBA00004123"/>
    </source>
</evidence>
<feature type="DNA-binding region" description="Homeobox" evidence="6">
    <location>
        <begin position="836"/>
        <end position="896"/>
    </location>
</feature>
<feature type="compositionally biased region" description="Basic residues" evidence="8">
    <location>
        <begin position="1706"/>
        <end position="1718"/>
    </location>
</feature>
<name>A0A8K0EX22_BRALA</name>
<feature type="DNA-binding region" description="Homeobox" evidence="6">
    <location>
        <begin position="1655"/>
        <end position="1714"/>
    </location>
</feature>
<feature type="region of interest" description="Disordered" evidence="8">
    <location>
        <begin position="541"/>
        <end position="598"/>
    </location>
</feature>
<evidence type="ECO:0000259" key="9">
    <source>
        <dbReference type="PROSITE" id="PS50071"/>
    </source>
</evidence>
<feature type="region of interest" description="Disordered" evidence="8">
    <location>
        <begin position="893"/>
        <end position="1076"/>
    </location>
</feature>
<accession>A0A8K0EX22</accession>
<feature type="compositionally biased region" description="Basic residues" evidence="8">
    <location>
        <begin position="261"/>
        <end position="273"/>
    </location>
</feature>
<feature type="compositionally biased region" description="Low complexity" evidence="8">
    <location>
        <begin position="1818"/>
        <end position="1829"/>
    </location>
</feature>
<evidence type="ECO:0000256" key="8">
    <source>
        <dbReference type="SAM" id="MobiDB-lite"/>
    </source>
</evidence>
<feature type="region of interest" description="Disordered" evidence="8">
    <location>
        <begin position="1362"/>
        <end position="1409"/>
    </location>
</feature>
<dbReference type="CDD" id="cd00086">
    <property type="entry name" value="homeodomain"/>
    <property type="match status" value="5"/>
</dbReference>
<feature type="region of interest" description="Disordered" evidence="8">
    <location>
        <begin position="438"/>
        <end position="468"/>
    </location>
</feature>
<feature type="compositionally biased region" description="Polar residues" evidence="8">
    <location>
        <begin position="1278"/>
        <end position="1300"/>
    </location>
</feature>
<keyword evidence="5 6" id="KW-0539">Nucleus</keyword>
<dbReference type="GO" id="GO:0000981">
    <property type="term" value="F:DNA-binding transcription factor activity, RNA polymerase II-specific"/>
    <property type="evidence" value="ECO:0007669"/>
    <property type="project" value="InterPro"/>
</dbReference>
<feature type="compositionally biased region" description="Basic and acidic residues" evidence="8">
    <location>
        <begin position="1835"/>
        <end position="1848"/>
    </location>
</feature>
<feature type="DNA-binding region" description="Homeobox" evidence="6">
    <location>
        <begin position="1199"/>
        <end position="1259"/>
    </location>
</feature>
<feature type="compositionally biased region" description="Polar residues" evidence="8">
    <location>
        <begin position="113"/>
        <end position="123"/>
    </location>
</feature>
<feature type="region of interest" description="Disordered" evidence="8">
    <location>
        <begin position="1705"/>
        <end position="1738"/>
    </location>
</feature>
<feature type="compositionally biased region" description="Acidic residues" evidence="8">
    <location>
        <begin position="1311"/>
        <end position="1325"/>
    </location>
</feature>
<dbReference type="EMBL" id="OV696693">
    <property type="protein sequence ID" value="CAH1272064.1"/>
    <property type="molecule type" value="Genomic_DNA"/>
</dbReference>
<feature type="domain" description="Homeobox" evidence="9">
    <location>
        <begin position="834"/>
        <end position="895"/>
    </location>
</feature>
<feature type="DNA-binding region" description="Homeobox" evidence="6">
    <location>
        <begin position="2090"/>
        <end position="2153"/>
    </location>
</feature>
<dbReference type="GO" id="GO:0030154">
    <property type="term" value="P:cell differentiation"/>
    <property type="evidence" value="ECO:0007669"/>
    <property type="project" value="TreeGrafter"/>
</dbReference>